<feature type="region of interest" description="Disordered" evidence="1">
    <location>
        <begin position="30"/>
        <end position="66"/>
    </location>
</feature>
<dbReference type="EMBL" id="JAWLVV010000009">
    <property type="protein sequence ID" value="MDV7291116.1"/>
    <property type="molecule type" value="Genomic_DNA"/>
</dbReference>
<protein>
    <submittedName>
        <fullName evidence="2">Uncharacterized protein</fullName>
    </submittedName>
</protein>
<dbReference type="Proteomes" id="UP001186041">
    <property type="component" value="Unassembled WGS sequence"/>
</dbReference>
<accession>A0AAE5AC72</accession>
<reference evidence="2" key="1">
    <citation type="submission" date="2023-10" db="EMBL/GenBank/DDBJ databases">
        <title>Mycolicibacterium fortuitum clinical isolates causing pulmonary infections in humans.</title>
        <authorList>
            <person name="Mejia-Ponce P.M."/>
            <person name="Zenteno-Cuevas R."/>
            <person name="Licona-Cassani C."/>
        </authorList>
    </citation>
    <scope>NUCLEOTIDE SEQUENCE</scope>
    <source>
        <strain evidence="2">M8</strain>
    </source>
</reference>
<name>A0AAE5AC72_MYCFO</name>
<dbReference type="AlphaFoldDB" id="A0AAE5AC72"/>
<sequence length="66" mass="7007">MTMFCDDFVLLAGMHDASTASLSCARTGATRGIARQSVERAGRKRGTEEQSHKSLNLPVVAGRNAA</sequence>
<organism evidence="2 3">
    <name type="scientific">Mycolicibacterium fortuitum</name>
    <name type="common">Mycobacterium fortuitum</name>
    <dbReference type="NCBI Taxonomy" id="1766"/>
    <lineage>
        <taxon>Bacteria</taxon>
        <taxon>Bacillati</taxon>
        <taxon>Actinomycetota</taxon>
        <taxon>Actinomycetes</taxon>
        <taxon>Mycobacteriales</taxon>
        <taxon>Mycobacteriaceae</taxon>
        <taxon>Mycolicibacterium</taxon>
    </lineage>
</organism>
<proteinExistence type="predicted"/>
<evidence type="ECO:0000313" key="2">
    <source>
        <dbReference type="EMBL" id="MDV7291116.1"/>
    </source>
</evidence>
<gene>
    <name evidence="2" type="ORF">R4485_13155</name>
</gene>
<comment type="caution">
    <text evidence="2">The sequence shown here is derived from an EMBL/GenBank/DDBJ whole genome shotgun (WGS) entry which is preliminary data.</text>
</comment>
<evidence type="ECO:0000313" key="3">
    <source>
        <dbReference type="Proteomes" id="UP001186041"/>
    </source>
</evidence>
<dbReference type="RefSeq" id="WP_054600872.1">
    <property type="nucleotide sequence ID" value="NZ_CP107719.1"/>
</dbReference>
<evidence type="ECO:0000256" key="1">
    <source>
        <dbReference type="SAM" id="MobiDB-lite"/>
    </source>
</evidence>
<feature type="compositionally biased region" description="Basic and acidic residues" evidence="1">
    <location>
        <begin position="37"/>
        <end position="52"/>
    </location>
</feature>